<evidence type="ECO:0000256" key="1">
    <source>
        <dbReference type="SAM" id="MobiDB-lite"/>
    </source>
</evidence>
<reference evidence="2 3" key="1">
    <citation type="journal article" date="2019" name="Sci. Rep.">
        <title>Orb-weaving spider Araneus ventricosus genome elucidates the spidroin gene catalogue.</title>
        <authorList>
            <person name="Kono N."/>
            <person name="Nakamura H."/>
            <person name="Ohtoshi R."/>
            <person name="Moran D.A.P."/>
            <person name="Shinohara A."/>
            <person name="Yoshida Y."/>
            <person name="Fujiwara M."/>
            <person name="Mori M."/>
            <person name="Tomita M."/>
            <person name="Arakawa K."/>
        </authorList>
    </citation>
    <scope>NUCLEOTIDE SEQUENCE [LARGE SCALE GENOMIC DNA]</scope>
</reference>
<keyword evidence="3" id="KW-1185">Reference proteome</keyword>
<sequence length="93" mass="10263">MKKTSVTGRTGCKQPGKKKAKERESSRLNVFIYSASGNSSSFRKLVHNYDEVGTTNIAACWSEARVEDSNPLHIPPPVSHPKVGDDNALYDRT</sequence>
<proteinExistence type="predicted"/>
<dbReference type="AlphaFoldDB" id="A0A4Y2N7E5"/>
<name>A0A4Y2N7E5_ARAVE</name>
<evidence type="ECO:0000313" key="2">
    <source>
        <dbReference type="EMBL" id="GBN34540.1"/>
    </source>
</evidence>
<dbReference type="EMBL" id="BGPR01008558">
    <property type="protein sequence ID" value="GBN34540.1"/>
    <property type="molecule type" value="Genomic_DNA"/>
</dbReference>
<accession>A0A4Y2N7E5</accession>
<feature type="compositionally biased region" description="Basic and acidic residues" evidence="1">
    <location>
        <begin position="82"/>
        <end position="93"/>
    </location>
</feature>
<dbReference type="Proteomes" id="UP000499080">
    <property type="component" value="Unassembled WGS sequence"/>
</dbReference>
<feature type="region of interest" description="Disordered" evidence="1">
    <location>
        <begin position="72"/>
        <end position="93"/>
    </location>
</feature>
<evidence type="ECO:0000313" key="3">
    <source>
        <dbReference type="Proteomes" id="UP000499080"/>
    </source>
</evidence>
<comment type="caution">
    <text evidence="2">The sequence shown here is derived from an EMBL/GenBank/DDBJ whole genome shotgun (WGS) entry which is preliminary data.</text>
</comment>
<feature type="region of interest" description="Disordered" evidence="1">
    <location>
        <begin position="1"/>
        <end position="25"/>
    </location>
</feature>
<gene>
    <name evidence="2" type="ORF">AVEN_156125_1</name>
</gene>
<organism evidence="2 3">
    <name type="scientific">Araneus ventricosus</name>
    <name type="common">Orbweaver spider</name>
    <name type="synonym">Epeira ventricosa</name>
    <dbReference type="NCBI Taxonomy" id="182803"/>
    <lineage>
        <taxon>Eukaryota</taxon>
        <taxon>Metazoa</taxon>
        <taxon>Ecdysozoa</taxon>
        <taxon>Arthropoda</taxon>
        <taxon>Chelicerata</taxon>
        <taxon>Arachnida</taxon>
        <taxon>Araneae</taxon>
        <taxon>Araneomorphae</taxon>
        <taxon>Entelegynae</taxon>
        <taxon>Araneoidea</taxon>
        <taxon>Araneidae</taxon>
        <taxon>Araneus</taxon>
    </lineage>
</organism>
<protein>
    <submittedName>
        <fullName evidence="2">Uncharacterized protein</fullName>
    </submittedName>
</protein>